<dbReference type="AlphaFoldDB" id="A0AAV4TA61"/>
<proteinExistence type="predicted"/>
<reference evidence="1 2" key="1">
    <citation type="submission" date="2021-06" db="EMBL/GenBank/DDBJ databases">
        <title>Caerostris darwini draft genome.</title>
        <authorList>
            <person name="Kono N."/>
            <person name="Arakawa K."/>
        </authorList>
    </citation>
    <scope>NUCLEOTIDE SEQUENCE [LARGE SCALE GENOMIC DNA]</scope>
</reference>
<evidence type="ECO:0000313" key="2">
    <source>
        <dbReference type="Proteomes" id="UP001054837"/>
    </source>
</evidence>
<gene>
    <name evidence="1" type="ORF">CDAR_502321</name>
</gene>
<name>A0AAV4TA61_9ARAC</name>
<sequence>MMGSPKRTFTSVLCRHLCRRAYVDPIRWLCHPGPQTSIRLWISQPVRKPTKSHKSVSTTRARGFVGLTGTTPQRSMSLREANCRIHMDLGVSGPSLPNQSWAWWGRLVAGWDEHLS</sequence>
<accession>A0AAV4TA61</accession>
<protein>
    <submittedName>
        <fullName evidence="1">Uncharacterized protein</fullName>
    </submittedName>
</protein>
<dbReference type="Proteomes" id="UP001054837">
    <property type="component" value="Unassembled WGS sequence"/>
</dbReference>
<evidence type="ECO:0000313" key="1">
    <source>
        <dbReference type="EMBL" id="GIY43155.1"/>
    </source>
</evidence>
<organism evidence="1 2">
    <name type="scientific">Caerostris darwini</name>
    <dbReference type="NCBI Taxonomy" id="1538125"/>
    <lineage>
        <taxon>Eukaryota</taxon>
        <taxon>Metazoa</taxon>
        <taxon>Ecdysozoa</taxon>
        <taxon>Arthropoda</taxon>
        <taxon>Chelicerata</taxon>
        <taxon>Arachnida</taxon>
        <taxon>Araneae</taxon>
        <taxon>Araneomorphae</taxon>
        <taxon>Entelegynae</taxon>
        <taxon>Araneoidea</taxon>
        <taxon>Araneidae</taxon>
        <taxon>Caerostris</taxon>
    </lineage>
</organism>
<comment type="caution">
    <text evidence="1">The sequence shown here is derived from an EMBL/GenBank/DDBJ whole genome shotgun (WGS) entry which is preliminary data.</text>
</comment>
<keyword evidence="2" id="KW-1185">Reference proteome</keyword>
<dbReference type="EMBL" id="BPLQ01009308">
    <property type="protein sequence ID" value="GIY43155.1"/>
    <property type="molecule type" value="Genomic_DNA"/>
</dbReference>